<evidence type="ECO:0000313" key="7">
    <source>
        <dbReference type="EMBL" id="AUX27497.1"/>
    </source>
</evidence>
<dbReference type="RefSeq" id="WP_338092452.1">
    <property type="nucleotide sequence ID" value="NZ_CP012670.1"/>
</dbReference>
<evidence type="ECO:0000256" key="3">
    <source>
        <dbReference type="ARBA" id="ARBA00022989"/>
    </source>
</evidence>
<evidence type="ECO:0000259" key="6">
    <source>
        <dbReference type="Pfam" id="PF07291"/>
    </source>
</evidence>
<dbReference type="InterPro" id="IPR009908">
    <property type="entry name" value="Methylamine_util_MauE"/>
</dbReference>
<comment type="subcellular location">
    <subcellularLocation>
        <location evidence="1">Membrane</location>
        <topology evidence="1">Multi-pass membrane protein</topology>
    </subcellularLocation>
</comment>
<sequence>MDRERSEGVSGGSGRIWAHACLRLVLGTNIAVHGLARVRDAAGFGAKLAADFDGLLPSWLVGPFGAAVPFLELGIGVAVLLGLRLREALAAGGVLLASLTFGMGLRQQWEVVGLQLVYALAYWALLYRLEDARLTADELLLERRAGRAPLGAAAPGARTHRGRGLLE</sequence>
<dbReference type="Pfam" id="PF07291">
    <property type="entry name" value="MauE"/>
    <property type="match status" value="1"/>
</dbReference>
<feature type="domain" description="Methylamine utilisation protein MauE" evidence="6">
    <location>
        <begin position="17"/>
        <end position="105"/>
    </location>
</feature>
<evidence type="ECO:0000313" key="8">
    <source>
        <dbReference type="Proteomes" id="UP000295781"/>
    </source>
</evidence>
<dbReference type="GO" id="GO:0016020">
    <property type="term" value="C:membrane"/>
    <property type="evidence" value="ECO:0007669"/>
    <property type="project" value="UniProtKB-SubCell"/>
</dbReference>
<keyword evidence="3 5" id="KW-1133">Transmembrane helix</keyword>
<feature type="transmembrane region" description="Helical" evidence="5">
    <location>
        <begin position="60"/>
        <end position="81"/>
    </location>
</feature>
<evidence type="ECO:0000256" key="4">
    <source>
        <dbReference type="ARBA" id="ARBA00023136"/>
    </source>
</evidence>
<dbReference type="AlphaFoldDB" id="A0A4P2QCL9"/>
<dbReference type="GO" id="GO:0030416">
    <property type="term" value="P:methylamine metabolic process"/>
    <property type="evidence" value="ECO:0007669"/>
    <property type="project" value="InterPro"/>
</dbReference>
<protein>
    <recommendedName>
        <fullName evidence="6">Methylamine utilisation protein MauE domain-containing protein</fullName>
    </recommendedName>
</protein>
<feature type="transmembrane region" description="Helical" evidence="5">
    <location>
        <begin position="111"/>
        <end position="129"/>
    </location>
</feature>
<name>A0A4P2QCL9_SORCE</name>
<evidence type="ECO:0000256" key="2">
    <source>
        <dbReference type="ARBA" id="ARBA00022692"/>
    </source>
</evidence>
<organism evidence="7 8">
    <name type="scientific">Sorangium cellulosum</name>
    <name type="common">Polyangium cellulosum</name>
    <dbReference type="NCBI Taxonomy" id="56"/>
    <lineage>
        <taxon>Bacteria</taxon>
        <taxon>Pseudomonadati</taxon>
        <taxon>Myxococcota</taxon>
        <taxon>Polyangia</taxon>
        <taxon>Polyangiales</taxon>
        <taxon>Polyangiaceae</taxon>
        <taxon>Sorangium</taxon>
    </lineage>
</organism>
<evidence type="ECO:0000256" key="1">
    <source>
        <dbReference type="ARBA" id="ARBA00004141"/>
    </source>
</evidence>
<accession>A0A4P2QCL9</accession>
<keyword evidence="4 5" id="KW-0472">Membrane</keyword>
<evidence type="ECO:0000256" key="5">
    <source>
        <dbReference type="SAM" id="Phobius"/>
    </source>
</evidence>
<proteinExistence type="predicted"/>
<dbReference type="Proteomes" id="UP000295781">
    <property type="component" value="Chromosome"/>
</dbReference>
<feature type="transmembrane region" description="Helical" evidence="5">
    <location>
        <begin position="88"/>
        <end position="105"/>
    </location>
</feature>
<gene>
    <name evidence="7" type="ORF">SOCEGT47_080880</name>
</gene>
<reference evidence="7 8" key="1">
    <citation type="submission" date="2015-09" db="EMBL/GenBank/DDBJ databases">
        <title>Sorangium comparison.</title>
        <authorList>
            <person name="Zaburannyi N."/>
            <person name="Bunk B."/>
            <person name="Overmann J."/>
            <person name="Mueller R."/>
        </authorList>
    </citation>
    <scope>NUCLEOTIDE SEQUENCE [LARGE SCALE GENOMIC DNA]</scope>
    <source>
        <strain evidence="7 8">So ceGT47</strain>
    </source>
</reference>
<keyword evidence="2 5" id="KW-0812">Transmembrane</keyword>
<dbReference type="EMBL" id="CP012670">
    <property type="protein sequence ID" value="AUX27497.1"/>
    <property type="molecule type" value="Genomic_DNA"/>
</dbReference>